<name>A0ABN0WJT5_9ALTE</name>
<dbReference type="SUPFAM" id="SSF52172">
    <property type="entry name" value="CheY-like"/>
    <property type="match status" value="1"/>
</dbReference>
<dbReference type="RefSeq" id="WP_102796303.1">
    <property type="nucleotide sequence ID" value="NZ_BAAAEI010000001.1"/>
</dbReference>
<feature type="domain" description="HTH LytTR-type" evidence="4">
    <location>
        <begin position="169"/>
        <end position="273"/>
    </location>
</feature>
<dbReference type="SMART" id="SM00448">
    <property type="entry name" value="REC"/>
    <property type="match status" value="1"/>
</dbReference>
<keyword evidence="5" id="KW-0238">DNA-binding</keyword>
<dbReference type="Pfam" id="PF00072">
    <property type="entry name" value="Response_reg"/>
    <property type="match status" value="1"/>
</dbReference>
<dbReference type="PANTHER" id="PTHR37299">
    <property type="entry name" value="TRANSCRIPTIONAL REGULATOR-RELATED"/>
    <property type="match status" value="1"/>
</dbReference>
<dbReference type="Proteomes" id="UP001501757">
    <property type="component" value="Unassembled WGS sequence"/>
</dbReference>
<organism evidence="5 6">
    <name type="scientific">Bowmanella denitrificans</name>
    <dbReference type="NCBI Taxonomy" id="366582"/>
    <lineage>
        <taxon>Bacteria</taxon>
        <taxon>Pseudomonadati</taxon>
        <taxon>Pseudomonadota</taxon>
        <taxon>Gammaproteobacteria</taxon>
        <taxon>Alteromonadales</taxon>
        <taxon>Alteromonadaceae</taxon>
        <taxon>Bowmanella</taxon>
    </lineage>
</organism>
<evidence type="ECO:0000313" key="5">
    <source>
        <dbReference type="EMBL" id="GAA0339572.1"/>
    </source>
</evidence>
<dbReference type="InterPro" id="IPR001789">
    <property type="entry name" value="Sig_transdc_resp-reg_receiver"/>
</dbReference>
<comment type="caution">
    <text evidence="5">The sequence shown here is derived from an EMBL/GenBank/DDBJ whole genome shotgun (WGS) entry which is preliminary data.</text>
</comment>
<feature type="domain" description="Response regulatory" evidence="3">
    <location>
        <begin position="5"/>
        <end position="120"/>
    </location>
</feature>
<keyword evidence="2" id="KW-0597">Phosphoprotein</keyword>
<gene>
    <name evidence="5" type="ORF">GCM10009092_00050</name>
</gene>
<keyword evidence="1" id="KW-0902">Two-component regulatory system</keyword>
<reference evidence="5 6" key="1">
    <citation type="journal article" date="2019" name="Int. J. Syst. Evol. Microbiol.">
        <title>The Global Catalogue of Microorganisms (GCM) 10K type strain sequencing project: providing services to taxonomists for standard genome sequencing and annotation.</title>
        <authorList>
            <consortium name="The Broad Institute Genomics Platform"/>
            <consortium name="The Broad Institute Genome Sequencing Center for Infectious Disease"/>
            <person name="Wu L."/>
            <person name="Ma J."/>
        </authorList>
    </citation>
    <scope>NUCLEOTIDE SEQUENCE [LARGE SCALE GENOMIC DNA]</scope>
    <source>
        <strain evidence="5 6">JCM 13378</strain>
    </source>
</reference>
<dbReference type="Gene3D" id="3.40.50.2300">
    <property type="match status" value="1"/>
</dbReference>
<dbReference type="PROSITE" id="PS50110">
    <property type="entry name" value="RESPONSE_REGULATORY"/>
    <property type="match status" value="1"/>
</dbReference>
<dbReference type="PROSITE" id="PS50930">
    <property type="entry name" value="HTH_LYTTR"/>
    <property type="match status" value="1"/>
</dbReference>
<feature type="modified residue" description="4-aspartylphosphate" evidence="2">
    <location>
        <position position="56"/>
    </location>
</feature>
<dbReference type="GO" id="GO:0003677">
    <property type="term" value="F:DNA binding"/>
    <property type="evidence" value="ECO:0007669"/>
    <property type="project" value="UniProtKB-KW"/>
</dbReference>
<evidence type="ECO:0000256" key="1">
    <source>
        <dbReference type="ARBA" id="ARBA00023012"/>
    </source>
</evidence>
<evidence type="ECO:0000259" key="4">
    <source>
        <dbReference type="PROSITE" id="PS50930"/>
    </source>
</evidence>
<dbReference type="InterPro" id="IPR011006">
    <property type="entry name" value="CheY-like_superfamily"/>
</dbReference>
<dbReference type="InterPro" id="IPR046947">
    <property type="entry name" value="LytR-like"/>
</dbReference>
<dbReference type="InterPro" id="IPR007492">
    <property type="entry name" value="LytTR_DNA-bd_dom"/>
</dbReference>
<dbReference type="Gene3D" id="2.40.50.1020">
    <property type="entry name" value="LytTr DNA-binding domain"/>
    <property type="match status" value="1"/>
</dbReference>
<dbReference type="EMBL" id="BAAAEI010000001">
    <property type="protein sequence ID" value="GAA0339572.1"/>
    <property type="molecule type" value="Genomic_DNA"/>
</dbReference>
<dbReference type="Pfam" id="PF04397">
    <property type="entry name" value="LytTR"/>
    <property type="match status" value="1"/>
</dbReference>
<sequence length="273" mass="30628">MDRISVIIADDELLAREGLALCLAEIDNVELLASCRNGREVLEAIETYQPDLLLLDIEMPFLSGVEVVDAINRSQSCCAEVVYVTAYADFAAGAYTQGVKDYILKPVSLERVRECIAAYVRRRQLRSAAQAVQEFDQLVRQRTGKTFNGVLQQLQQDDDRSLATLNPYISLKNGNEWLRVKVAEINWVEAAGDYICVHTDKASFIARHTLGGLESSLDPQRFCRVSRSAIINLEQLQRLTPNSNGEYFALLQSGEQVKVSRNYKARLQEFSGC</sequence>
<evidence type="ECO:0000313" key="6">
    <source>
        <dbReference type="Proteomes" id="UP001501757"/>
    </source>
</evidence>
<dbReference type="PANTHER" id="PTHR37299:SF1">
    <property type="entry name" value="STAGE 0 SPORULATION PROTEIN A HOMOLOG"/>
    <property type="match status" value="1"/>
</dbReference>
<dbReference type="SMART" id="SM00850">
    <property type="entry name" value="LytTR"/>
    <property type="match status" value="1"/>
</dbReference>
<evidence type="ECO:0000256" key="2">
    <source>
        <dbReference type="PROSITE-ProRule" id="PRU00169"/>
    </source>
</evidence>
<evidence type="ECO:0000259" key="3">
    <source>
        <dbReference type="PROSITE" id="PS50110"/>
    </source>
</evidence>
<keyword evidence="6" id="KW-1185">Reference proteome</keyword>
<protein>
    <submittedName>
        <fullName evidence="5">LytTR family DNA-binding domain-containing protein</fullName>
    </submittedName>
</protein>
<proteinExistence type="predicted"/>
<accession>A0ABN0WJT5</accession>